<dbReference type="EMBL" id="CP009620">
    <property type="protein sequence ID" value="AIW22961.1"/>
    <property type="molecule type" value="Genomic_DNA"/>
</dbReference>
<dbReference type="Pfam" id="PF22470">
    <property type="entry name" value="Histone_HNS_N"/>
    <property type="match status" value="1"/>
</dbReference>
<name>A0AAN0SKS0_9VIBR</name>
<gene>
    <name evidence="2" type="ORF">IX92_28490</name>
</gene>
<geneLocation type="plasmid" evidence="2 3">
    <name>p319</name>
</geneLocation>
<protein>
    <recommendedName>
        <fullName evidence="1">DNA-binding protein H-NS-like N-terminal domain-containing protein</fullName>
    </recommendedName>
</protein>
<feature type="domain" description="DNA-binding protein H-NS-like N-terminal" evidence="1">
    <location>
        <begin position="1"/>
        <end position="68"/>
    </location>
</feature>
<keyword evidence="3" id="KW-1185">Reference proteome</keyword>
<dbReference type="Gene3D" id="1.10.287.1050">
    <property type="entry name" value="H-NS histone-like proteins"/>
    <property type="match status" value="1"/>
</dbReference>
<dbReference type="SUPFAM" id="SSF81273">
    <property type="entry name" value="H-NS histone-like proteins"/>
    <property type="match status" value="1"/>
</dbReference>
<evidence type="ECO:0000313" key="3">
    <source>
        <dbReference type="Proteomes" id="UP000030081"/>
    </source>
</evidence>
<dbReference type="InterPro" id="IPR054180">
    <property type="entry name" value="H-NS-like_N"/>
</dbReference>
<dbReference type="GO" id="GO:0046983">
    <property type="term" value="F:protein dimerization activity"/>
    <property type="evidence" value="ECO:0007669"/>
    <property type="project" value="InterPro"/>
</dbReference>
<dbReference type="AlphaFoldDB" id="A0AAN0SKS0"/>
<dbReference type="KEGG" id="vcy:IX92_28490"/>
<organism evidence="2 3">
    <name type="scientific">Vibrio coralliilyticus</name>
    <dbReference type="NCBI Taxonomy" id="190893"/>
    <lineage>
        <taxon>Bacteria</taxon>
        <taxon>Pseudomonadati</taxon>
        <taxon>Pseudomonadota</taxon>
        <taxon>Gammaproteobacteria</taxon>
        <taxon>Vibrionales</taxon>
        <taxon>Vibrionaceae</taxon>
        <taxon>Vibrio</taxon>
    </lineage>
</organism>
<evidence type="ECO:0000259" key="1">
    <source>
        <dbReference type="Pfam" id="PF22470"/>
    </source>
</evidence>
<reference evidence="2 3" key="1">
    <citation type="submission" date="2014-10" db="EMBL/GenBank/DDBJ databases">
        <title>The Complete Genome Sequence for the Shellfish Pathogen Vibrio coralliilyticus RE98 Isolated from a Shellfish Hatchery.</title>
        <authorList>
            <person name="Richards G.P."/>
            <person name="Bono J.L."/>
            <person name="Watson M.A."/>
            <person name="Needleman D.S."/>
        </authorList>
    </citation>
    <scope>NUCLEOTIDE SEQUENCE [LARGE SCALE GENOMIC DNA]</scope>
    <source>
        <strain evidence="2 3">RE98</strain>
        <plasmid evidence="2 3">p319</plasmid>
    </source>
</reference>
<proteinExistence type="predicted"/>
<dbReference type="RefSeq" id="WP_043011897.1">
    <property type="nucleotide sequence ID" value="NZ_CP009620.1"/>
</dbReference>
<dbReference type="InterPro" id="IPR027454">
    <property type="entry name" value="Histone_HNS_N"/>
</dbReference>
<sequence>MSNQLATLRHVRRLRACLRSLSLEELEVALSNLQTVVQEHRTREREAALASIVERIRCSGLSVDEILTGLKALAPHSAE</sequence>
<evidence type="ECO:0000313" key="2">
    <source>
        <dbReference type="EMBL" id="AIW22961.1"/>
    </source>
</evidence>
<keyword evidence="2" id="KW-0614">Plasmid</keyword>
<accession>A0AAN0SKS0</accession>
<dbReference type="Proteomes" id="UP000030081">
    <property type="component" value="Plasmid p319"/>
</dbReference>